<dbReference type="Pfam" id="PF01408">
    <property type="entry name" value="GFO_IDH_MocA"/>
    <property type="match status" value="1"/>
</dbReference>
<dbReference type="Gene3D" id="3.30.360.10">
    <property type="entry name" value="Dihydrodipicolinate Reductase, domain 2"/>
    <property type="match status" value="1"/>
</dbReference>
<feature type="domain" description="GFO/IDH/MocA-like oxidoreductase" evidence="7">
    <location>
        <begin position="186"/>
        <end position="263"/>
    </location>
</feature>
<gene>
    <name evidence="8" type="ORF">K444DRAFT_518960</name>
</gene>
<keyword evidence="2" id="KW-0560">Oxidoreductase</keyword>
<evidence type="ECO:0000256" key="4">
    <source>
        <dbReference type="ARBA" id="ARBA00042988"/>
    </source>
</evidence>
<dbReference type="SUPFAM" id="SSF55347">
    <property type="entry name" value="Glyceraldehyde-3-phosphate dehydrogenase-like, C-terminal domain"/>
    <property type="match status" value="1"/>
</dbReference>
<proteinExistence type="inferred from homology"/>
<dbReference type="EMBL" id="KZ613746">
    <property type="protein sequence ID" value="PMD65333.1"/>
    <property type="molecule type" value="Genomic_DNA"/>
</dbReference>
<dbReference type="STRING" id="1095630.A0A2J6TQN9"/>
<organism evidence="8 9">
    <name type="scientific">Hyaloscypha bicolor E</name>
    <dbReference type="NCBI Taxonomy" id="1095630"/>
    <lineage>
        <taxon>Eukaryota</taxon>
        <taxon>Fungi</taxon>
        <taxon>Dikarya</taxon>
        <taxon>Ascomycota</taxon>
        <taxon>Pezizomycotina</taxon>
        <taxon>Leotiomycetes</taxon>
        <taxon>Helotiales</taxon>
        <taxon>Hyaloscyphaceae</taxon>
        <taxon>Hyaloscypha</taxon>
        <taxon>Hyaloscypha bicolor</taxon>
    </lineage>
</organism>
<evidence type="ECO:0000256" key="2">
    <source>
        <dbReference type="ARBA" id="ARBA00023002"/>
    </source>
</evidence>
<dbReference type="InterPro" id="IPR055170">
    <property type="entry name" value="GFO_IDH_MocA-like_dom"/>
</dbReference>
<dbReference type="InterPro" id="IPR050984">
    <property type="entry name" value="Gfo/Idh/MocA_domain"/>
</dbReference>
<dbReference type="PANTHER" id="PTHR22604:SF105">
    <property type="entry name" value="TRANS-1,2-DIHYDROBENZENE-1,2-DIOL DEHYDROGENASE"/>
    <property type="match status" value="1"/>
</dbReference>
<evidence type="ECO:0000259" key="7">
    <source>
        <dbReference type="Pfam" id="PF22725"/>
    </source>
</evidence>
<dbReference type="GeneID" id="36581991"/>
<feature type="domain" description="Gfo/Idh/MocA-like oxidoreductase N-terminal" evidence="6">
    <location>
        <begin position="27"/>
        <end position="135"/>
    </location>
</feature>
<dbReference type="GO" id="GO:0000166">
    <property type="term" value="F:nucleotide binding"/>
    <property type="evidence" value="ECO:0007669"/>
    <property type="project" value="InterPro"/>
</dbReference>
<dbReference type="RefSeq" id="XP_024742237.1">
    <property type="nucleotide sequence ID" value="XM_024873911.1"/>
</dbReference>
<dbReference type="InParanoid" id="A0A2J6TQN9"/>
<dbReference type="AlphaFoldDB" id="A0A2J6TQN9"/>
<dbReference type="GO" id="GO:0047837">
    <property type="term" value="F:D-xylose 1-dehydrogenase (NADP+) activity"/>
    <property type="evidence" value="ECO:0007669"/>
    <property type="project" value="UniProtKB-EC"/>
</dbReference>
<protein>
    <recommendedName>
        <fullName evidence="3">D-xylose 1-dehydrogenase (NADP(+), D-xylono-1,5-lactone-forming)</fullName>
        <ecNumber evidence="3">1.1.1.179</ecNumber>
    </recommendedName>
    <alternativeName>
        <fullName evidence="4">D-xylose-NADP dehydrogenase</fullName>
    </alternativeName>
</protein>
<keyword evidence="9" id="KW-1185">Reference proteome</keyword>
<dbReference type="EC" id="1.1.1.179" evidence="3"/>
<dbReference type="OrthoDB" id="6417021at2759"/>
<comment type="similarity">
    <text evidence="1">Belongs to the Gfo/Idh/MocA family.</text>
</comment>
<dbReference type="Gene3D" id="3.40.50.720">
    <property type="entry name" value="NAD(P)-binding Rossmann-like Domain"/>
    <property type="match status" value="1"/>
</dbReference>
<dbReference type="SUPFAM" id="SSF51735">
    <property type="entry name" value="NAD(P)-binding Rossmann-fold domains"/>
    <property type="match status" value="1"/>
</dbReference>
<dbReference type="InterPro" id="IPR036291">
    <property type="entry name" value="NAD(P)-bd_dom_sf"/>
</dbReference>
<evidence type="ECO:0000256" key="5">
    <source>
        <dbReference type="ARBA" id="ARBA00049233"/>
    </source>
</evidence>
<dbReference type="Pfam" id="PF22725">
    <property type="entry name" value="GFO_IDH_MocA_C3"/>
    <property type="match status" value="1"/>
</dbReference>
<evidence type="ECO:0000256" key="1">
    <source>
        <dbReference type="ARBA" id="ARBA00010928"/>
    </source>
</evidence>
<comment type="catalytic activity">
    <reaction evidence="5">
        <text>D-xylose + NADP(+) = D-xylono-1,5-lactone + NADPH + H(+)</text>
        <dbReference type="Rhea" id="RHEA:22000"/>
        <dbReference type="ChEBI" id="CHEBI:15378"/>
        <dbReference type="ChEBI" id="CHEBI:15867"/>
        <dbReference type="ChEBI" id="CHEBI:53455"/>
        <dbReference type="ChEBI" id="CHEBI:57783"/>
        <dbReference type="ChEBI" id="CHEBI:58349"/>
        <dbReference type="EC" id="1.1.1.179"/>
    </reaction>
</comment>
<name>A0A2J6TQN9_9HELO</name>
<evidence type="ECO:0000313" key="9">
    <source>
        <dbReference type="Proteomes" id="UP000235371"/>
    </source>
</evidence>
<accession>A0A2J6TQN9</accession>
<evidence type="ECO:0000313" key="8">
    <source>
        <dbReference type="EMBL" id="PMD65333.1"/>
    </source>
</evidence>
<reference evidence="8 9" key="1">
    <citation type="submission" date="2016-04" db="EMBL/GenBank/DDBJ databases">
        <title>A degradative enzymes factory behind the ericoid mycorrhizal symbiosis.</title>
        <authorList>
            <consortium name="DOE Joint Genome Institute"/>
            <person name="Martino E."/>
            <person name="Morin E."/>
            <person name="Grelet G."/>
            <person name="Kuo A."/>
            <person name="Kohler A."/>
            <person name="Daghino S."/>
            <person name="Barry K."/>
            <person name="Choi C."/>
            <person name="Cichocki N."/>
            <person name="Clum A."/>
            <person name="Copeland A."/>
            <person name="Hainaut M."/>
            <person name="Haridas S."/>
            <person name="Labutti K."/>
            <person name="Lindquist E."/>
            <person name="Lipzen A."/>
            <person name="Khouja H.-R."/>
            <person name="Murat C."/>
            <person name="Ohm R."/>
            <person name="Olson A."/>
            <person name="Spatafora J."/>
            <person name="Veneault-Fourrey C."/>
            <person name="Henrissat B."/>
            <person name="Grigoriev I."/>
            <person name="Martin F."/>
            <person name="Perotto S."/>
        </authorList>
    </citation>
    <scope>NUCLEOTIDE SEQUENCE [LARGE SCALE GENOMIC DNA]</scope>
    <source>
        <strain evidence="8 9">E</strain>
    </source>
</reference>
<dbReference type="InterPro" id="IPR000683">
    <property type="entry name" value="Gfo/Idh/MocA-like_OxRdtase_N"/>
</dbReference>
<dbReference type="Proteomes" id="UP000235371">
    <property type="component" value="Unassembled WGS sequence"/>
</dbReference>
<dbReference type="PANTHER" id="PTHR22604">
    <property type="entry name" value="OXIDOREDUCTASES"/>
    <property type="match status" value="1"/>
</dbReference>
<evidence type="ECO:0000256" key="3">
    <source>
        <dbReference type="ARBA" id="ARBA00038984"/>
    </source>
</evidence>
<sequence>MASIIGFAARIWNLNYPPQPAKKDGAVRIGLLGASGIAPVAVIQPAKSHAEVIVTAVAARDVKKAEAYAKKHSIPIVHKSYQDVIDDPAIDAIYIGLPNGLHYEWALKSLKAGKHVLLEKPSTSNAAEAASLFHHELLKQPNAPVLLEAFHPLFTPAWQLYLSLLDPPNLASAHATLLVPSILFGNDDIRYVYDLAGGALMDCGTYCCLFLRQMFGSEPVECIEATPTFLPEPWDQKCDQVMEAKWRFPNGGIGSIDANLSNPVLKSKLPWCQAIHKEKVVQDEELSEEKEHVVVKRVVGTLLMQPVVWHRISITEQHTIRNIADKKALKSWTTTEYMKAYKWEEFNGKKKGEDWWNTYRWMLEEFVNKIKGREGSGVWMSHQNSIHQMEMIDSGYAKAGMAIRPSSHVLQ</sequence>
<evidence type="ECO:0000259" key="6">
    <source>
        <dbReference type="Pfam" id="PF01408"/>
    </source>
</evidence>